<sequence>MSGDNPYGALVEEHAGSEGRWAFGTGFSEALAGVDTTLPAGVDGADLAVYCQMLGDDALVMAQRLIEWCTGAPELEEEVALANIALDLLGQAQLLLARAGQADGSGRDEDAFAYFRDAARFRNVGLAEAANGDFARSIARLLLFASWRLAVLSRLVDSADPVLAAIAAKAVKELAYHREYAVTWTLRLGDGTAHSRERMAQGIAAVWPLLGELFVPHEVEVRLVKQGAAVDPAQVRGEVADVVEQVLAAATLTPPGPLPDAPAAPGGRDGAHTEELAPLLAEMQQVAREHPGAAW</sequence>
<reference evidence="1 2" key="1">
    <citation type="submission" date="2020-07" db="EMBL/GenBank/DDBJ databases">
        <title>Sequencing the genomes of 1000 actinobacteria strains.</title>
        <authorList>
            <person name="Klenk H.-P."/>
        </authorList>
    </citation>
    <scope>NUCLEOTIDE SEQUENCE [LARGE SCALE GENOMIC DNA]</scope>
    <source>
        <strain evidence="1 2">CXB654</strain>
    </source>
</reference>
<keyword evidence="2" id="KW-1185">Reference proteome</keyword>
<dbReference type="RefSeq" id="WP_179642770.1">
    <property type="nucleotide sequence ID" value="NZ_BAAAYY010000033.1"/>
</dbReference>
<gene>
    <name evidence="1" type="ORF">HDA32_001828</name>
</gene>
<evidence type="ECO:0000313" key="1">
    <source>
        <dbReference type="EMBL" id="NYE46708.1"/>
    </source>
</evidence>
<dbReference type="NCBIfam" id="TIGR02158">
    <property type="entry name" value="PA_CoA_Oxy3"/>
    <property type="match status" value="1"/>
</dbReference>
<dbReference type="SUPFAM" id="SSF47240">
    <property type="entry name" value="Ferritin-like"/>
    <property type="match status" value="1"/>
</dbReference>
<name>A0A852TRY2_9ACTN</name>
<dbReference type="PIRSF" id="PIRSF037834">
    <property type="entry name" value="PA_CoA_Oase3"/>
    <property type="match status" value="1"/>
</dbReference>
<accession>A0A852TRY2</accession>
<dbReference type="EMBL" id="JACCCC010000001">
    <property type="protein sequence ID" value="NYE46708.1"/>
    <property type="molecule type" value="Genomic_DNA"/>
</dbReference>
<dbReference type="InterPro" id="IPR011882">
    <property type="entry name" value="PaaC"/>
</dbReference>
<keyword evidence="1" id="KW-0560">Oxidoreductase</keyword>
<comment type="caution">
    <text evidence="1">The sequence shown here is derived from an EMBL/GenBank/DDBJ whole genome shotgun (WGS) entry which is preliminary data.</text>
</comment>
<dbReference type="Gene3D" id="1.20.1260.10">
    <property type="match status" value="1"/>
</dbReference>
<dbReference type="InterPro" id="IPR007814">
    <property type="entry name" value="PaaA_PaaC"/>
</dbReference>
<dbReference type="PANTHER" id="PTHR30458">
    <property type="entry name" value="PHENYLACETIC ACID DEGRADATION PROTEIN PAA"/>
    <property type="match status" value="1"/>
</dbReference>
<organism evidence="1 2">
    <name type="scientific">Spinactinospora alkalitolerans</name>
    <dbReference type="NCBI Taxonomy" id="687207"/>
    <lineage>
        <taxon>Bacteria</taxon>
        <taxon>Bacillati</taxon>
        <taxon>Actinomycetota</taxon>
        <taxon>Actinomycetes</taxon>
        <taxon>Streptosporangiales</taxon>
        <taxon>Nocardiopsidaceae</taxon>
        <taxon>Spinactinospora</taxon>
    </lineage>
</organism>
<dbReference type="PANTHER" id="PTHR30458:SF0">
    <property type="entry name" value="1,2-PHENYLACETYL-COA EPOXIDASE, SUBUNIT C"/>
    <property type="match status" value="1"/>
</dbReference>
<dbReference type="Pfam" id="PF05138">
    <property type="entry name" value="PaaA_PaaC"/>
    <property type="match status" value="1"/>
</dbReference>
<proteinExistence type="predicted"/>
<evidence type="ECO:0000313" key="2">
    <source>
        <dbReference type="Proteomes" id="UP000589036"/>
    </source>
</evidence>
<protein>
    <submittedName>
        <fullName evidence="1">Ring-1,2-phenylacetyl-CoA epoxidase subunit PaaC</fullName>
        <ecNumber evidence="1">1.14.13.149</ecNumber>
    </submittedName>
</protein>
<dbReference type="GO" id="GO:0097266">
    <property type="term" value="F:phenylacetyl-CoA 1,2-epoxidase activity"/>
    <property type="evidence" value="ECO:0007669"/>
    <property type="project" value="UniProtKB-EC"/>
</dbReference>
<dbReference type="GO" id="GO:0005829">
    <property type="term" value="C:cytosol"/>
    <property type="evidence" value="ECO:0007669"/>
    <property type="project" value="TreeGrafter"/>
</dbReference>
<dbReference type="EC" id="1.14.13.149" evidence="1"/>
<dbReference type="AlphaFoldDB" id="A0A852TRY2"/>
<dbReference type="InterPro" id="IPR052703">
    <property type="entry name" value="Aromatic_CoA_ox/epox"/>
</dbReference>
<dbReference type="InterPro" id="IPR009078">
    <property type="entry name" value="Ferritin-like_SF"/>
</dbReference>
<dbReference type="GO" id="GO:0010124">
    <property type="term" value="P:phenylacetate catabolic process"/>
    <property type="evidence" value="ECO:0007669"/>
    <property type="project" value="InterPro"/>
</dbReference>
<dbReference type="Proteomes" id="UP000589036">
    <property type="component" value="Unassembled WGS sequence"/>
</dbReference>
<dbReference type="InterPro" id="IPR012347">
    <property type="entry name" value="Ferritin-like"/>
</dbReference>